<feature type="transmembrane region" description="Helical" evidence="1">
    <location>
        <begin position="20"/>
        <end position="41"/>
    </location>
</feature>
<comment type="caution">
    <text evidence="2">The sequence shown here is derived from an EMBL/GenBank/DDBJ whole genome shotgun (WGS) entry which is preliminary data.</text>
</comment>
<name>A0A931E891_9FLAO</name>
<organism evidence="2 3">
    <name type="scientific">Planobacterium oryzisoli</name>
    <dbReference type="NCBI Taxonomy" id="2771435"/>
    <lineage>
        <taxon>Bacteria</taxon>
        <taxon>Pseudomonadati</taxon>
        <taxon>Bacteroidota</taxon>
        <taxon>Flavobacteriia</taxon>
        <taxon>Flavobacteriales</taxon>
        <taxon>Weeksellaceae</taxon>
        <taxon>Chryseobacterium group</taxon>
        <taxon>Chryseobacterium</taxon>
    </lineage>
</organism>
<dbReference type="EMBL" id="JADKYY010000008">
    <property type="protein sequence ID" value="MBF5027591.1"/>
    <property type="molecule type" value="Genomic_DNA"/>
</dbReference>
<dbReference type="InterPro" id="IPR010699">
    <property type="entry name" value="DUF1275"/>
</dbReference>
<gene>
    <name evidence="2" type="ORF">IC612_07250</name>
</gene>
<evidence type="ECO:0000313" key="2">
    <source>
        <dbReference type="EMBL" id="MBF5027591.1"/>
    </source>
</evidence>
<keyword evidence="1" id="KW-0812">Transmembrane</keyword>
<keyword evidence="3" id="KW-1185">Reference proteome</keyword>
<evidence type="ECO:0000256" key="1">
    <source>
        <dbReference type="SAM" id="Phobius"/>
    </source>
</evidence>
<feature type="transmembrane region" description="Helical" evidence="1">
    <location>
        <begin position="208"/>
        <end position="227"/>
    </location>
</feature>
<protein>
    <submittedName>
        <fullName evidence="2">DUF1275 domain-containing protein</fullName>
    </submittedName>
</protein>
<keyword evidence="1" id="KW-0472">Membrane</keyword>
<feature type="transmembrane region" description="Helical" evidence="1">
    <location>
        <begin position="95"/>
        <end position="117"/>
    </location>
</feature>
<reference evidence="2" key="1">
    <citation type="submission" date="2020-11" db="EMBL/GenBank/DDBJ databases">
        <title>Genome seq and assembly of Planobacterium sp.</title>
        <authorList>
            <person name="Chhetri G."/>
        </authorList>
    </citation>
    <scope>NUCLEOTIDE SEQUENCE</scope>
    <source>
        <strain evidence="2">GCR5</strain>
    </source>
</reference>
<dbReference type="PANTHER" id="PTHR37314">
    <property type="entry name" value="SLR0142 PROTEIN"/>
    <property type="match status" value="1"/>
</dbReference>
<dbReference type="AlphaFoldDB" id="A0A931E891"/>
<sequence length="240" mass="26912">MFLHKGKSRTNAHNLSLASLLSLVAGLVNVVGFFSVAVLTTNVTGHFAFMVKEVFDLKYTAALHVFLYVLMFFLGAFFSNFLVEKIYRLRESRMYVIPTLIEAGILLCLGIWGEALLDYSPDLIALLLLFAMGMQNSLVTTISNSVVRTTHLTGLFTDLGIECSQLFFYSDLKKKAQLYRSIRLRLIIILMFFLGGILGGVLFSYLGIGSLLVGGILLIFGLVRDLFKVQHALYRRKRYG</sequence>
<dbReference type="PANTHER" id="PTHR37314:SF4">
    <property type="entry name" value="UPF0700 TRANSMEMBRANE PROTEIN YOAK"/>
    <property type="match status" value="1"/>
</dbReference>
<feature type="transmembrane region" description="Helical" evidence="1">
    <location>
        <begin position="61"/>
        <end position="83"/>
    </location>
</feature>
<dbReference type="Proteomes" id="UP000694480">
    <property type="component" value="Unassembled WGS sequence"/>
</dbReference>
<accession>A0A931E891</accession>
<feature type="transmembrane region" description="Helical" evidence="1">
    <location>
        <begin position="182"/>
        <end position="202"/>
    </location>
</feature>
<dbReference type="Pfam" id="PF06912">
    <property type="entry name" value="DUF1275"/>
    <property type="match status" value="1"/>
</dbReference>
<evidence type="ECO:0000313" key="3">
    <source>
        <dbReference type="Proteomes" id="UP000694480"/>
    </source>
</evidence>
<proteinExistence type="predicted"/>
<keyword evidence="1" id="KW-1133">Transmembrane helix</keyword>
<dbReference type="RefSeq" id="WP_194739520.1">
    <property type="nucleotide sequence ID" value="NZ_JADKYY010000008.1"/>
</dbReference>
<feature type="transmembrane region" description="Helical" evidence="1">
    <location>
        <begin position="123"/>
        <end position="142"/>
    </location>
</feature>